<dbReference type="InterPro" id="IPR016035">
    <property type="entry name" value="Acyl_Trfase/lysoPLipase"/>
</dbReference>
<name>A0ABR0S7B6_9HYPO</name>
<reference evidence="3 4" key="1">
    <citation type="submission" date="2024-01" db="EMBL/GenBank/DDBJ databases">
        <title>Complete genome of Cladobotryum mycophilum ATHUM6906.</title>
        <authorList>
            <person name="Christinaki A.C."/>
            <person name="Myridakis A.I."/>
            <person name="Kouvelis V.N."/>
        </authorList>
    </citation>
    <scope>NUCLEOTIDE SEQUENCE [LARGE SCALE GENOMIC DNA]</scope>
    <source>
        <strain evidence="3 4">ATHUM6906</strain>
    </source>
</reference>
<keyword evidence="4" id="KW-1185">Reference proteome</keyword>
<keyword evidence="1" id="KW-0378">Hydrolase</keyword>
<dbReference type="PANTHER" id="PTHR24185">
    <property type="entry name" value="CALCIUM-INDEPENDENT PHOSPHOLIPASE A2-GAMMA"/>
    <property type="match status" value="1"/>
</dbReference>
<proteinExistence type="predicted"/>
<sequence length="324" mass="36252">MAAAAWQKLRLPEMGSVHERTGNIKGIGYVQDGGLTHNNPVVIAIQEAAALFPLTPRSSLVVSLSTRSSKQGKPQLRVSNTLLEHSSVARLAQLLLTQNEKESDQACKKALDHQKIGESGEFFRFNVEFNGKEPSLDNVTDLDYLGQIARDSIHKSPDVIRLAHCIRAELFILELAQRPRLINGVYECVGYIICRLPQDTPGFKTLMDRLNKKSATFGIGAECLINNLQDQFSVGEQLHYRRMIKFHVSGRQVPFSITLREGPVGDCHISGSPFTLDWLINAQQLDACFGLAEHQNVTVPQCYVEHGKRKMVDESGKKHKRQRQ</sequence>
<dbReference type="Gene3D" id="3.40.1090.10">
    <property type="entry name" value="Cytosolic phospholipase A2 catalytic domain"/>
    <property type="match status" value="1"/>
</dbReference>
<dbReference type="EMBL" id="JAVFKD010000016">
    <property type="protein sequence ID" value="KAK5988058.1"/>
    <property type="molecule type" value="Genomic_DNA"/>
</dbReference>
<dbReference type="SUPFAM" id="SSF52151">
    <property type="entry name" value="FabD/lysophospholipase-like"/>
    <property type="match status" value="1"/>
</dbReference>
<keyword evidence="2" id="KW-0442">Lipid degradation</keyword>
<evidence type="ECO:0000256" key="1">
    <source>
        <dbReference type="ARBA" id="ARBA00022801"/>
    </source>
</evidence>
<evidence type="ECO:0000256" key="2">
    <source>
        <dbReference type="ARBA" id="ARBA00022963"/>
    </source>
</evidence>
<evidence type="ECO:0000313" key="3">
    <source>
        <dbReference type="EMBL" id="KAK5988058.1"/>
    </source>
</evidence>
<dbReference type="PANTHER" id="PTHR24185:SF1">
    <property type="entry name" value="CALCIUM-INDEPENDENT PHOSPHOLIPASE A2-GAMMA"/>
    <property type="match status" value="1"/>
</dbReference>
<dbReference type="Proteomes" id="UP001338125">
    <property type="component" value="Unassembled WGS sequence"/>
</dbReference>
<organism evidence="3 4">
    <name type="scientific">Cladobotryum mycophilum</name>
    <dbReference type="NCBI Taxonomy" id="491253"/>
    <lineage>
        <taxon>Eukaryota</taxon>
        <taxon>Fungi</taxon>
        <taxon>Dikarya</taxon>
        <taxon>Ascomycota</taxon>
        <taxon>Pezizomycotina</taxon>
        <taxon>Sordariomycetes</taxon>
        <taxon>Hypocreomycetidae</taxon>
        <taxon>Hypocreales</taxon>
        <taxon>Hypocreaceae</taxon>
        <taxon>Cladobotryum</taxon>
    </lineage>
</organism>
<comment type="caution">
    <text evidence="3">The sequence shown here is derived from an EMBL/GenBank/DDBJ whole genome shotgun (WGS) entry which is preliminary data.</text>
</comment>
<protein>
    <recommendedName>
        <fullName evidence="5">PNPLA domain-containing protein</fullName>
    </recommendedName>
</protein>
<accession>A0ABR0S7B6</accession>
<keyword evidence="2" id="KW-0443">Lipid metabolism</keyword>
<evidence type="ECO:0008006" key="5">
    <source>
        <dbReference type="Google" id="ProtNLM"/>
    </source>
</evidence>
<gene>
    <name evidence="3" type="ORF">PT974_12194</name>
</gene>
<evidence type="ECO:0000313" key="4">
    <source>
        <dbReference type="Proteomes" id="UP001338125"/>
    </source>
</evidence>